<reference evidence="2" key="1">
    <citation type="submission" date="2016-11" db="UniProtKB">
        <authorList>
            <consortium name="WormBaseParasite"/>
        </authorList>
    </citation>
    <scope>IDENTIFICATION</scope>
</reference>
<evidence type="ECO:0000313" key="1">
    <source>
        <dbReference type="Proteomes" id="UP000095282"/>
    </source>
</evidence>
<dbReference type="Proteomes" id="UP000095282">
    <property type="component" value="Unplaced"/>
</dbReference>
<dbReference type="WBParaSite" id="Csp11.Scaffold441.g1182.t1">
    <property type="protein sequence ID" value="Csp11.Scaffold441.g1182.t1"/>
    <property type="gene ID" value="Csp11.Scaffold441.g1182"/>
</dbReference>
<protein>
    <submittedName>
        <fullName evidence="2">WAPL domain-containing protein</fullName>
    </submittedName>
</protein>
<sequence>MMTEKTKDIIDNRQSDEVETNFVSSTLVDEKQNEEAKDTSVQLEQSGVLTHNQLQDCTTTLVDDSVETTTSKRKSTKRKQSMPSKITEMYDLTLDISMNDSPVVRKRLKSSDVEERNQFDNIRSNCPDLSLLNVNQEVVKGDVISSTVPPQAPADGSDNPKIETISVLKFLQTIKSLVKFLDSDQFCEIELILHQKLQYFENDDKTVNVSVITMALETSIDLMRKESPKQCSTQFTSLSSVIVVLRTVIFILAPNGLDSFRTTLKRIKDSSPNEKIPNSRIEYSLKRAIDLVLS</sequence>
<evidence type="ECO:0000313" key="2">
    <source>
        <dbReference type="WBParaSite" id="Csp11.Scaffold441.g1182.t1"/>
    </source>
</evidence>
<proteinExistence type="predicted"/>
<name>A0A1I7T0A7_9PELO</name>
<accession>A0A1I7T0A7</accession>
<dbReference type="AlphaFoldDB" id="A0A1I7T0A7"/>
<keyword evidence="1" id="KW-1185">Reference proteome</keyword>
<organism evidence="1 2">
    <name type="scientific">Caenorhabditis tropicalis</name>
    <dbReference type="NCBI Taxonomy" id="1561998"/>
    <lineage>
        <taxon>Eukaryota</taxon>
        <taxon>Metazoa</taxon>
        <taxon>Ecdysozoa</taxon>
        <taxon>Nematoda</taxon>
        <taxon>Chromadorea</taxon>
        <taxon>Rhabditida</taxon>
        <taxon>Rhabditina</taxon>
        <taxon>Rhabditomorpha</taxon>
        <taxon>Rhabditoidea</taxon>
        <taxon>Rhabditidae</taxon>
        <taxon>Peloderinae</taxon>
        <taxon>Caenorhabditis</taxon>
    </lineage>
</organism>